<dbReference type="InterPro" id="IPR036640">
    <property type="entry name" value="ABC1_TM_sf"/>
</dbReference>
<dbReference type="SUPFAM" id="SSF52540">
    <property type="entry name" value="P-loop containing nucleoside triphosphate hydrolases"/>
    <property type="match status" value="1"/>
</dbReference>
<dbReference type="PROSITE" id="PS50893">
    <property type="entry name" value="ABC_TRANSPORTER_2"/>
    <property type="match status" value="1"/>
</dbReference>
<name>A0A1I6IQA8_9FIRM</name>
<feature type="transmembrane region" description="Helical" evidence="9">
    <location>
        <begin position="238"/>
        <end position="260"/>
    </location>
</feature>
<dbReference type="InterPro" id="IPR039421">
    <property type="entry name" value="Type_1_exporter"/>
</dbReference>
<feature type="domain" description="ABC transmembrane type-1" evidence="11">
    <location>
        <begin position="16"/>
        <end position="298"/>
    </location>
</feature>
<dbReference type="RefSeq" id="WP_092559624.1">
    <property type="nucleotide sequence ID" value="NZ_FOYZ01000003.1"/>
</dbReference>
<dbReference type="SMART" id="SM00382">
    <property type="entry name" value="AAA"/>
    <property type="match status" value="1"/>
</dbReference>
<comment type="subcellular location">
    <subcellularLocation>
        <location evidence="1">Cell membrane</location>
        <topology evidence="1">Multi-pass membrane protein</topology>
    </subcellularLocation>
</comment>
<dbReference type="PROSITE" id="PS00211">
    <property type="entry name" value="ABC_TRANSPORTER_1"/>
    <property type="match status" value="1"/>
</dbReference>
<keyword evidence="3" id="KW-1003">Cell membrane</keyword>
<evidence type="ECO:0000256" key="5">
    <source>
        <dbReference type="ARBA" id="ARBA00022741"/>
    </source>
</evidence>
<evidence type="ECO:0000256" key="4">
    <source>
        <dbReference type="ARBA" id="ARBA00022692"/>
    </source>
</evidence>
<evidence type="ECO:0000259" key="11">
    <source>
        <dbReference type="PROSITE" id="PS50929"/>
    </source>
</evidence>
<dbReference type="OrthoDB" id="9762778at2"/>
<protein>
    <submittedName>
        <fullName evidence="12">ATP-binding cassette, subfamily B</fullName>
    </submittedName>
</protein>
<evidence type="ECO:0000259" key="10">
    <source>
        <dbReference type="PROSITE" id="PS50893"/>
    </source>
</evidence>
<feature type="transmembrane region" description="Helical" evidence="9">
    <location>
        <begin position="133"/>
        <end position="151"/>
    </location>
</feature>
<feature type="transmembrane region" description="Helical" evidence="9">
    <location>
        <begin position="272"/>
        <end position="296"/>
    </location>
</feature>
<keyword evidence="8 9" id="KW-0472">Membrane</keyword>
<dbReference type="GO" id="GO:0016887">
    <property type="term" value="F:ATP hydrolysis activity"/>
    <property type="evidence" value="ECO:0007669"/>
    <property type="project" value="InterPro"/>
</dbReference>
<dbReference type="CDD" id="cd18548">
    <property type="entry name" value="ABC_6TM_Tm287_like"/>
    <property type="match status" value="1"/>
</dbReference>
<evidence type="ECO:0000256" key="7">
    <source>
        <dbReference type="ARBA" id="ARBA00022989"/>
    </source>
</evidence>
<dbReference type="EMBL" id="FOYZ01000003">
    <property type="protein sequence ID" value="SFR68922.1"/>
    <property type="molecule type" value="Genomic_DNA"/>
</dbReference>
<keyword evidence="2" id="KW-0813">Transport</keyword>
<gene>
    <name evidence="12" type="ORF">SAMN05661086_01029</name>
</gene>
<dbReference type="FunFam" id="3.40.50.300:FF:000221">
    <property type="entry name" value="Multidrug ABC transporter ATP-binding protein"/>
    <property type="match status" value="1"/>
</dbReference>
<accession>A0A1I6IQA8</accession>
<dbReference type="GO" id="GO:0005524">
    <property type="term" value="F:ATP binding"/>
    <property type="evidence" value="ECO:0007669"/>
    <property type="project" value="UniProtKB-KW"/>
</dbReference>
<evidence type="ECO:0000256" key="8">
    <source>
        <dbReference type="ARBA" id="ARBA00023136"/>
    </source>
</evidence>
<dbReference type="PANTHER" id="PTHR43394:SF1">
    <property type="entry name" value="ATP-BINDING CASSETTE SUB-FAMILY B MEMBER 10, MITOCHONDRIAL"/>
    <property type="match status" value="1"/>
</dbReference>
<evidence type="ECO:0000256" key="2">
    <source>
        <dbReference type="ARBA" id="ARBA00022448"/>
    </source>
</evidence>
<evidence type="ECO:0000313" key="13">
    <source>
        <dbReference type="Proteomes" id="UP000199659"/>
    </source>
</evidence>
<dbReference type="Gene3D" id="1.20.1560.10">
    <property type="entry name" value="ABC transporter type 1, transmembrane domain"/>
    <property type="match status" value="1"/>
</dbReference>
<dbReference type="Gene3D" id="3.40.50.300">
    <property type="entry name" value="P-loop containing nucleotide triphosphate hydrolases"/>
    <property type="match status" value="1"/>
</dbReference>
<dbReference type="Proteomes" id="UP000199659">
    <property type="component" value="Unassembled WGS sequence"/>
</dbReference>
<keyword evidence="4 9" id="KW-0812">Transmembrane</keyword>
<evidence type="ECO:0000256" key="3">
    <source>
        <dbReference type="ARBA" id="ARBA00022475"/>
    </source>
</evidence>
<reference evidence="12 13" key="1">
    <citation type="submission" date="2016-10" db="EMBL/GenBank/DDBJ databases">
        <authorList>
            <person name="de Groot N.N."/>
        </authorList>
    </citation>
    <scope>NUCLEOTIDE SEQUENCE [LARGE SCALE GENOMIC DNA]</scope>
    <source>
        <strain evidence="12 13">743A</strain>
    </source>
</reference>
<dbReference type="InterPro" id="IPR011527">
    <property type="entry name" value="ABC1_TM_dom"/>
</dbReference>
<dbReference type="InterPro" id="IPR027417">
    <property type="entry name" value="P-loop_NTPase"/>
</dbReference>
<keyword evidence="5" id="KW-0547">Nucleotide-binding</keyword>
<feature type="transmembrane region" description="Helical" evidence="9">
    <location>
        <begin position="12"/>
        <end position="31"/>
    </location>
</feature>
<dbReference type="InterPro" id="IPR003593">
    <property type="entry name" value="AAA+_ATPase"/>
</dbReference>
<keyword evidence="7 9" id="KW-1133">Transmembrane helix</keyword>
<sequence length="581" mass="64764">MRKLLRFLRPYWKLLIIGPFFKLLEAILELMLPFLMSKVMDMGVARGDLNYVYRTGGFMILIAVVGVCCALICQYSASFVAQGVGTDIRNELFSHILTLSNQEADRFGTSSLVNRITNDVNQVQWAVAMLIRLVIRAPFLCIGGLVMAFLIDFKMSLILVIVLPVFILILFLTMKKTVPLYKAVQRKLDKIALVLRENLNGIRVIRAFSKIDYENRRFMKQNDEYKENAIRVGKLSALLNPLTALVMNFSIGAILWYGGIRVNTGTTTTGEIMAFIGYVTQILAALIVVSNLVVVFTKAFASAARISDVLEAEGEAEKKNDTQEQGKKVDEFHIEFQHVSMNYEGAGENAIQDISFRVKKGDTIGIIGGTGSGKSTLVNLIPGFYPVSGGHIFIDGVDIKNYALEELRSKIAIVLQKSVLFSGSIAENLRWGKKDASMEEIKRAAEIAQATEFIEKMPNGFESIIQRGGVNVSGGQRQRLSIARAIIRQPEILILDDSFNALDFVTDAKLRKALKDNTEDMTIFVVSQRVSTIKNADQIFVMHDGKMEGMGTHEELLRNCSVYREICESQMQSSEVMADEA</sequence>
<keyword evidence="13" id="KW-1185">Reference proteome</keyword>
<evidence type="ECO:0000313" key="12">
    <source>
        <dbReference type="EMBL" id="SFR68922.1"/>
    </source>
</evidence>
<dbReference type="Pfam" id="PF00664">
    <property type="entry name" value="ABC_membrane"/>
    <property type="match status" value="1"/>
</dbReference>
<dbReference type="InterPro" id="IPR017871">
    <property type="entry name" value="ABC_transporter-like_CS"/>
</dbReference>
<proteinExistence type="predicted"/>
<feature type="domain" description="ABC transporter" evidence="10">
    <location>
        <begin position="334"/>
        <end position="569"/>
    </location>
</feature>
<evidence type="ECO:0000256" key="6">
    <source>
        <dbReference type="ARBA" id="ARBA00022840"/>
    </source>
</evidence>
<feature type="transmembrane region" description="Helical" evidence="9">
    <location>
        <begin position="51"/>
        <end position="73"/>
    </location>
</feature>
<organism evidence="12 13">
    <name type="scientific">Anaeromicropila populeti</name>
    <dbReference type="NCBI Taxonomy" id="37658"/>
    <lineage>
        <taxon>Bacteria</taxon>
        <taxon>Bacillati</taxon>
        <taxon>Bacillota</taxon>
        <taxon>Clostridia</taxon>
        <taxon>Lachnospirales</taxon>
        <taxon>Lachnospiraceae</taxon>
        <taxon>Anaeromicropila</taxon>
    </lineage>
</organism>
<dbReference type="AlphaFoldDB" id="A0A1I6IQA8"/>
<dbReference type="PANTHER" id="PTHR43394">
    <property type="entry name" value="ATP-DEPENDENT PERMEASE MDL1, MITOCHONDRIAL"/>
    <property type="match status" value="1"/>
</dbReference>
<feature type="transmembrane region" description="Helical" evidence="9">
    <location>
        <begin position="157"/>
        <end position="174"/>
    </location>
</feature>
<dbReference type="PROSITE" id="PS50929">
    <property type="entry name" value="ABC_TM1F"/>
    <property type="match status" value="1"/>
</dbReference>
<dbReference type="GO" id="GO:0005886">
    <property type="term" value="C:plasma membrane"/>
    <property type="evidence" value="ECO:0007669"/>
    <property type="project" value="UniProtKB-SubCell"/>
</dbReference>
<evidence type="ECO:0000256" key="9">
    <source>
        <dbReference type="SAM" id="Phobius"/>
    </source>
</evidence>
<dbReference type="InterPro" id="IPR003439">
    <property type="entry name" value="ABC_transporter-like_ATP-bd"/>
</dbReference>
<dbReference type="STRING" id="37658.SAMN05661086_01029"/>
<evidence type="ECO:0000256" key="1">
    <source>
        <dbReference type="ARBA" id="ARBA00004651"/>
    </source>
</evidence>
<dbReference type="SUPFAM" id="SSF90123">
    <property type="entry name" value="ABC transporter transmembrane region"/>
    <property type="match status" value="1"/>
</dbReference>
<dbReference type="GO" id="GO:0015421">
    <property type="term" value="F:ABC-type oligopeptide transporter activity"/>
    <property type="evidence" value="ECO:0007669"/>
    <property type="project" value="TreeGrafter"/>
</dbReference>
<keyword evidence="6 12" id="KW-0067">ATP-binding</keyword>
<dbReference type="Pfam" id="PF00005">
    <property type="entry name" value="ABC_tran"/>
    <property type="match status" value="1"/>
</dbReference>